<feature type="region of interest" description="Disordered" evidence="2">
    <location>
        <begin position="867"/>
        <end position="888"/>
    </location>
</feature>
<dbReference type="Pfam" id="PF25023">
    <property type="entry name" value="TEN_YD-shell"/>
    <property type="match status" value="1"/>
</dbReference>
<dbReference type="Pfam" id="PF18678">
    <property type="entry name" value="AOC_like"/>
    <property type="match status" value="1"/>
</dbReference>
<dbReference type="EMBL" id="JANCPR020000058">
    <property type="protein sequence ID" value="MDJ1137468.1"/>
    <property type="molecule type" value="Genomic_DNA"/>
</dbReference>
<dbReference type="InterPro" id="IPR041013">
    <property type="entry name" value="AOC-like"/>
</dbReference>
<keyword evidence="7" id="KW-1185">Reference proteome</keyword>
<dbReference type="InterPro" id="IPR045351">
    <property type="entry name" value="DUF6531"/>
</dbReference>
<dbReference type="Proteomes" id="UP001214441">
    <property type="component" value="Unassembled WGS sequence"/>
</dbReference>
<feature type="domain" description="Allene oxide cyclase barrel-like" evidence="3">
    <location>
        <begin position="910"/>
        <end position="1021"/>
    </location>
</feature>
<reference evidence="6 7" key="1">
    <citation type="submission" date="2023-05" db="EMBL/GenBank/DDBJ databases">
        <title>Streptantibioticus silvisoli sp. nov., acidotolerant actinomycetes 1 from pine litter.</title>
        <authorList>
            <person name="Swiecimska M."/>
            <person name="Golinska P."/>
            <person name="Sangal V."/>
            <person name="Wachnowicz B."/>
            <person name="Goodfellow M."/>
        </authorList>
    </citation>
    <scope>NUCLEOTIDE SEQUENCE [LARGE SCALE GENOMIC DNA]</scope>
    <source>
        <strain evidence="6 7">DSM 42109</strain>
    </source>
</reference>
<feature type="domain" description="DUF6531" evidence="4">
    <location>
        <begin position="26"/>
        <end position="99"/>
    </location>
</feature>
<evidence type="ECO:0000256" key="2">
    <source>
        <dbReference type="SAM" id="MobiDB-lite"/>
    </source>
</evidence>
<dbReference type="InterPro" id="IPR031325">
    <property type="entry name" value="RHS_repeat"/>
</dbReference>
<evidence type="ECO:0000259" key="5">
    <source>
        <dbReference type="Pfam" id="PF25023"/>
    </source>
</evidence>
<dbReference type="NCBIfam" id="TIGR01643">
    <property type="entry name" value="YD_repeat_2x"/>
    <property type="match status" value="5"/>
</dbReference>
<evidence type="ECO:0000313" key="7">
    <source>
        <dbReference type="Proteomes" id="UP001214441"/>
    </source>
</evidence>
<organism evidence="6 7">
    <name type="scientific">Streptomyces iconiensis</name>
    <dbReference type="NCBI Taxonomy" id="1384038"/>
    <lineage>
        <taxon>Bacteria</taxon>
        <taxon>Bacillati</taxon>
        <taxon>Actinomycetota</taxon>
        <taxon>Actinomycetes</taxon>
        <taxon>Kitasatosporales</taxon>
        <taxon>Streptomycetaceae</taxon>
        <taxon>Streptomyces</taxon>
    </lineage>
</organism>
<dbReference type="InterPro" id="IPR056823">
    <property type="entry name" value="TEN-like_YD-shell"/>
</dbReference>
<evidence type="ECO:0000259" key="3">
    <source>
        <dbReference type="Pfam" id="PF18678"/>
    </source>
</evidence>
<comment type="caution">
    <text evidence="6">The sequence shown here is derived from an EMBL/GenBank/DDBJ whole genome shotgun (WGS) entry which is preliminary data.</text>
</comment>
<dbReference type="PANTHER" id="PTHR32305:SF15">
    <property type="entry name" value="PROTEIN RHSA-RELATED"/>
    <property type="match status" value="1"/>
</dbReference>
<evidence type="ECO:0000313" key="6">
    <source>
        <dbReference type="EMBL" id="MDJ1137468.1"/>
    </source>
</evidence>
<gene>
    <name evidence="6" type="ORF">NMN56_037060</name>
</gene>
<name>A0ABT7A812_9ACTN</name>
<evidence type="ECO:0000256" key="1">
    <source>
        <dbReference type="ARBA" id="ARBA00022737"/>
    </source>
</evidence>
<dbReference type="InterPro" id="IPR006530">
    <property type="entry name" value="YD"/>
</dbReference>
<evidence type="ECO:0000259" key="4">
    <source>
        <dbReference type="Pfam" id="PF20148"/>
    </source>
</evidence>
<dbReference type="RefSeq" id="WP_274047228.1">
    <property type="nucleotide sequence ID" value="NZ_JANCPR020000058.1"/>
</dbReference>
<dbReference type="InterPro" id="IPR050708">
    <property type="entry name" value="T6SS_VgrG/RHS"/>
</dbReference>
<dbReference type="Gene3D" id="2.180.10.10">
    <property type="entry name" value="RHS repeat-associated core"/>
    <property type="match status" value="2"/>
</dbReference>
<dbReference type="Pfam" id="PF20148">
    <property type="entry name" value="DUF6531"/>
    <property type="match status" value="1"/>
</dbReference>
<dbReference type="PANTHER" id="PTHR32305">
    <property type="match status" value="1"/>
</dbReference>
<protein>
    <submittedName>
        <fullName evidence="6">DUF6531 domain-containing protein</fullName>
    </submittedName>
</protein>
<feature type="domain" description="Teneurin-like YD-shell" evidence="5">
    <location>
        <begin position="564"/>
        <end position="813"/>
    </location>
</feature>
<sequence length="1025" mass="110934">MPTIRDTSTHPIAWSLPVGDRIDVLVDLAKGELIVRQTDLEIENAGGDLRLTREHRGHSRATVGFGPGWHLSHGVGRATPPPGDGEPLTVTDPQGRVITLLRDRRGLVTEIVDPLGSTAAAFGYDGAARLVAHTDASGRLTAFDWDAQGRLSRLTDPAGGAVSLTYTTGAPEGRPTVAAVEWSGDGAAGRTAFTYGPGTGTVTDASGRSTVLRFDAQDRLVSVTDPAANVWRRTWDDRGLCTAVTDADGHTTTYEYDMAGRPVGLRLPTSAHSTVDYADHRNPLVPTALRDPLGNELLLSYDSAGRLVRVGAPSRERPLDTRAYDPSHGSLASFTDGNGDTTYFDRDDAGHLIGVTPPRPLGPMVYHRDGLSRITAVTSGNGTRTGYRRDPAGRLTEVTDETAGRVLLTLAHDPLGRVVHKAGEGWSYDYTWIRTGGGSRLAAAVRTEGGATEEVRYTYTPTGELTSLTTEGGTVGYTYDAAGRPTSVTGPSGRIAYLSHDASGRLTRVDCGQATQEIRYDASGRRVSLTVHGPEGEESLRATYEYRSETGADGDVLRAAEVHGETVEFSYDGLKRLRRAGETEYAYDDAHHLVRLGDIRFTLNSAGQVVRFGETEFTYDGAGDFTEEVNPTGAFTYSATHQTLTGVFGGQPVVSADYDELGQERPRRITETALDGRRVTHVLTHSELGVVRVADDGSPTDFVRTPAGTLLAVLTPEGRHYWAVTDQQGSVLALLDEDGHIAARYRYTPHGAVTASGDAAAANPFRYRGAYQLLRSAHVLDHHLYNGFWGRFTQPDPTRRQYAPYTFSDNDPVNSGTWTRHDFWSALVGPPETAVATFFPEPPEWTAPPTPGISTGPGVAPDRTPLIAGGLRPTHRTASDSSPLPREDTHLMPKQIVVKVPKEIVTKVVDDVEVSDPKVGQSGTFDDELHDENGKLIGTSHGFFRIEYVRPGDGGLMSYYTEDITLDDGTLHAEGWADFNDVRTSVWVYYPLTGTSGRYEGLSGFRKWRMTGVRASAESRLLLCD</sequence>
<dbReference type="Pfam" id="PF05593">
    <property type="entry name" value="RHS_repeat"/>
    <property type="match status" value="5"/>
</dbReference>
<accession>A0ABT7A812</accession>
<feature type="region of interest" description="Disordered" evidence="2">
    <location>
        <begin position="63"/>
        <end position="91"/>
    </location>
</feature>
<keyword evidence="1" id="KW-0677">Repeat</keyword>
<proteinExistence type="predicted"/>